<dbReference type="AlphaFoldDB" id="A0AAV4C7U5"/>
<feature type="compositionally biased region" description="Acidic residues" evidence="1">
    <location>
        <begin position="61"/>
        <end position="79"/>
    </location>
</feature>
<sequence>MFAVCYGDTTDPVLSRLVALFFIILAAQSTCLGGLSVVCFVLRVKEFSRSQRPQHFTILQEGEEDDEKDGKEVEEEEEV</sequence>
<dbReference type="EMBL" id="BLXT01005934">
    <property type="protein sequence ID" value="GFO27573.1"/>
    <property type="molecule type" value="Genomic_DNA"/>
</dbReference>
<gene>
    <name evidence="3" type="ORF">PoB_005407800</name>
</gene>
<organism evidence="3 4">
    <name type="scientific">Plakobranchus ocellatus</name>
    <dbReference type="NCBI Taxonomy" id="259542"/>
    <lineage>
        <taxon>Eukaryota</taxon>
        <taxon>Metazoa</taxon>
        <taxon>Spiralia</taxon>
        <taxon>Lophotrochozoa</taxon>
        <taxon>Mollusca</taxon>
        <taxon>Gastropoda</taxon>
        <taxon>Heterobranchia</taxon>
        <taxon>Euthyneura</taxon>
        <taxon>Panpulmonata</taxon>
        <taxon>Sacoglossa</taxon>
        <taxon>Placobranchoidea</taxon>
        <taxon>Plakobranchidae</taxon>
        <taxon>Plakobranchus</taxon>
    </lineage>
</organism>
<protein>
    <submittedName>
        <fullName evidence="3">Uncharacterized protein</fullName>
    </submittedName>
</protein>
<feature type="transmembrane region" description="Helical" evidence="2">
    <location>
        <begin position="17"/>
        <end position="42"/>
    </location>
</feature>
<keyword evidence="2" id="KW-0812">Transmembrane</keyword>
<reference evidence="3 4" key="1">
    <citation type="journal article" date="2021" name="Elife">
        <title>Chloroplast acquisition without the gene transfer in kleptoplastic sea slugs, Plakobranchus ocellatus.</title>
        <authorList>
            <person name="Maeda T."/>
            <person name="Takahashi S."/>
            <person name="Yoshida T."/>
            <person name="Shimamura S."/>
            <person name="Takaki Y."/>
            <person name="Nagai Y."/>
            <person name="Toyoda A."/>
            <person name="Suzuki Y."/>
            <person name="Arimoto A."/>
            <person name="Ishii H."/>
            <person name="Satoh N."/>
            <person name="Nishiyama T."/>
            <person name="Hasebe M."/>
            <person name="Maruyama T."/>
            <person name="Minagawa J."/>
            <person name="Obokata J."/>
            <person name="Shigenobu S."/>
        </authorList>
    </citation>
    <scope>NUCLEOTIDE SEQUENCE [LARGE SCALE GENOMIC DNA]</scope>
</reference>
<keyword evidence="4" id="KW-1185">Reference proteome</keyword>
<feature type="region of interest" description="Disordered" evidence="1">
    <location>
        <begin position="58"/>
        <end position="79"/>
    </location>
</feature>
<evidence type="ECO:0000313" key="3">
    <source>
        <dbReference type="EMBL" id="GFO27573.1"/>
    </source>
</evidence>
<name>A0AAV4C7U5_9GAST</name>
<proteinExistence type="predicted"/>
<evidence type="ECO:0000313" key="4">
    <source>
        <dbReference type="Proteomes" id="UP000735302"/>
    </source>
</evidence>
<evidence type="ECO:0000256" key="1">
    <source>
        <dbReference type="SAM" id="MobiDB-lite"/>
    </source>
</evidence>
<keyword evidence="2" id="KW-1133">Transmembrane helix</keyword>
<evidence type="ECO:0000256" key="2">
    <source>
        <dbReference type="SAM" id="Phobius"/>
    </source>
</evidence>
<keyword evidence="2" id="KW-0472">Membrane</keyword>
<accession>A0AAV4C7U5</accession>
<comment type="caution">
    <text evidence="3">The sequence shown here is derived from an EMBL/GenBank/DDBJ whole genome shotgun (WGS) entry which is preliminary data.</text>
</comment>
<dbReference type="Proteomes" id="UP000735302">
    <property type="component" value="Unassembled WGS sequence"/>
</dbReference>